<protein>
    <recommendedName>
        <fullName evidence="1">DUF6745 domain-containing protein</fullName>
    </recommendedName>
</protein>
<organism evidence="2 3">
    <name type="scientific">Calothrix parietina FACHB-288</name>
    <dbReference type="NCBI Taxonomy" id="2692896"/>
    <lineage>
        <taxon>Bacteria</taxon>
        <taxon>Bacillati</taxon>
        <taxon>Cyanobacteriota</taxon>
        <taxon>Cyanophyceae</taxon>
        <taxon>Nostocales</taxon>
        <taxon>Calotrichaceae</taxon>
        <taxon>Calothrix</taxon>
    </lineage>
</organism>
<name>A0ABR8A2U8_9CYAN</name>
<feature type="domain" description="DUF6745" evidence="1">
    <location>
        <begin position="241"/>
        <end position="408"/>
    </location>
</feature>
<dbReference type="Proteomes" id="UP000658514">
    <property type="component" value="Unassembled WGS sequence"/>
</dbReference>
<evidence type="ECO:0000313" key="3">
    <source>
        <dbReference type="Proteomes" id="UP000658514"/>
    </source>
</evidence>
<evidence type="ECO:0000313" key="2">
    <source>
        <dbReference type="EMBL" id="MBD2194238.1"/>
    </source>
</evidence>
<dbReference type="EMBL" id="JACJQH010000002">
    <property type="protein sequence ID" value="MBD2194238.1"/>
    <property type="molecule type" value="Genomic_DNA"/>
</dbReference>
<comment type="caution">
    <text evidence="2">The sequence shown here is derived from an EMBL/GenBank/DDBJ whole genome shotgun (WGS) entry which is preliminary data.</text>
</comment>
<accession>A0ABR8A2U8</accession>
<dbReference type="InterPro" id="IPR046633">
    <property type="entry name" value="DUF6745"/>
</dbReference>
<reference evidence="2 3" key="1">
    <citation type="journal article" date="2020" name="ISME J.">
        <title>Comparative genomics reveals insights into cyanobacterial evolution and habitat adaptation.</title>
        <authorList>
            <person name="Chen M.Y."/>
            <person name="Teng W.K."/>
            <person name="Zhao L."/>
            <person name="Hu C.X."/>
            <person name="Zhou Y.K."/>
            <person name="Han B.P."/>
            <person name="Song L.R."/>
            <person name="Shu W.S."/>
        </authorList>
    </citation>
    <scope>NUCLEOTIDE SEQUENCE [LARGE SCALE GENOMIC DNA]</scope>
    <source>
        <strain evidence="2 3">FACHB-288</strain>
    </source>
</reference>
<proteinExistence type="predicted"/>
<sequence length="411" mass="47949">MIDKLTPEQEALIPIYRDKWRNIALSTERIDREKAAEAVKAAYIAIGKNAPNIIFYESPYLALKHTIFDKLDYLKKELNNKVVSQLNHSPISKLKKLQRDLLEKPLEQLGRQTSFFKDLSYSIYPQVFQDINIDEELFDELVYAKLNNNFSDILGFRLSFVLENYSRIYLNEQLQSEDWQQINLQLGSRLSSSLQASLYSYINNFFGLCFQPEEECKINSFRDFIITCVWCAEIFPELLVYQSLIKECGWIFTFDQAVIICDRPLHLRLDNQNRLHAEGEPAIEYVDGFSLYSYHGVTLPEKYGKLHPQQWEAQWLLTEDNAEWRRVLIQGIGYARICQELQAIELDTWREYSLLKIDADVDAEPIYLLKMTCPSTGFIHALRVPPDMTSAHQAICWVNWGIAPEEFAIQT</sequence>
<evidence type="ECO:0000259" key="1">
    <source>
        <dbReference type="Pfam" id="PF20530"/>
    </source>
</evidence>
<gene>
    <name evidence="2" type="ORF">H6G24_01850</name>
</gene>
<dbReference type="Pfam" id="PF20530">
    <property type="entry name" value="DUF6745"/>
    <property type="match status" value="1"/>
</dbReference>
<keyword evidence="3" id="KW-1185">Reference proteome</keyword>
<dbReference type="RefSeq" id="WP_190541684.1">
    <property type="nucleotide sequence ID" value="NZ_CAWPNO010000051.1"/>
</dbReference>